<reference evidence="1" key="1">
    <citation type="submission" date="2021-05" db="EMBL/GenBank/DDBJ databases">
        <authorList>
            <person name="Scholz U."/>
            <person name="Mascher M."/>
            <person name="Fiebig A."/>
        </authorList>
    </citation>
    <scope>NUCLEOTIDE SEQUENCE [LARGE SCALE GENOMIC DNA]</scope>
</reference>
<keyword evidence="2" id="KW-1185">Reference proteome</keyword>
<evidence type="ECO:0000313" key="1">
    <source>
        <dbReference type="EnsemblPlants" id="AVESA.00010b.r2.3CG0452670.1.CDS"/>
    </source>
</evidence>
<dbReference type="EnsemblPlants" id="AVESA.00010b.r2.3CG0452670.1">
    <property type="protein sequence ID" value="AVESA.00010b.r2.3CG0452670.1.CDS"/>
    <property type="gene ID" value="AVESA.00010b.r2.3CG0452670"/>
</dbReference>
<sequence>MEMIWWMHNLQKGQFFKFTVNAAFSLNMDDINVERAAVAFSRGFIGDNDEYWSGVKDMLLNMFGSFEDDGLKDYDYLYVFTRVGDSIYFRNYKIISFPKADDASSGLVLTEINTSFCIKLIIDQTTPKSPVIGQHHTKNETSTKLNFCPKLNYCPVTLYSSNGQTGCCVSHGVDFSGETYAIMLENSPCCVSSVENLEGFNRSLAEIVVKEPLLKIKHIIGSVTNKTCCFARQRCKSILQSLFAEFAMLFESGKCISGDISMHNVLVRASAVKLYGLDVTDYKEELAKANVGLLVKMVRNCFPDHEIPMDLSELLDDLEKDPLNEIRTAKDDCSLLKAEKRSSLLINIYSEYITSVEAKSSGSDQTNDESKKIDEYTFFDGCPDAGDWELIMKDNEYMVQICDVEVSSDDDAAPGADNQKLNDSVKKRMKKKQRMSKSIKRMAKKRKQEPNEGKLQFSAIRDFEVRMPEMASKDGVLPFRLGIADYILTAYFPRFLRFVQRRMREVEAQREKFKKTHVVRGGQL</sequence>
<reference evidence="1" key="2">
    <citation type="submission" date="2025-09" db="UniProtKB">
        <authorList>
            <consortium name="EnsemblPlants"/>
        </authorList>
    </citation>
    <scope>IDENTIFICATION</scope>
</reference>
<proteinExistence type="predicted"/>
<accession>A0ACD5VLV6</accession>
<dbReference type="Proteomes" id="UP001732700">
    <property type="component" value="Chromosome 3C"/>
</dbReference>
<protein>
    <submittedName>
        <fullName evidence="1">Uncharacterized protein</fullName>
    </submittedName>
</protein>
<name>A0ACD5VLV6_AVESA</name>
<evidence type="ECO:0000313" key="2">
    <source>
        <dbReference type="Proteomes" id="UP001732700"/>
    </source>
</evidence>
<organism evidence="1 2">
    <name type="scientific">Avena sativa</name>
    <name type="common">Oat</name>
    <dbReference type="NCBI Taxonomy" id="4498"/>
    <lineage>
        <taxon>Eukaryota</taxon>
        <taxon>Viridiplantae</taxon>
        <taxon>Streptophyta</taxon>
        <taxon>Embryophyta</taxon>
        <taxon>Tracheophyta</taxon>
        <taxon>Spermatophyta</taxon>
        <taxon>Magnoliopsida</taxon>
        <taxon>Liliopsida</taxon>
        <taxon>Poales</taxon>
        <taxon>Poaceae</taxon>
        <taxon>BOP clade</taxon>
        <taxon>Pooideae</taxon>
        <taxon>Poodae</taxon>
        <taxon>Poeae</taxon>
        <taxon>Poeae Chloroplast Group 1 (Aveneae type)</taxon>
        <taxon>Aveninae</taxon>
        <taxon>Avena</taxon>
    </lineage>
</organism>